<proteinExistence type="predicted"/>
<protein>
    <submittedName>
        <fullName evidence="1">Uncharacterized protein</fullName>
    </submittedName>
</protein>
<reference evidence="1" key="1">
    <citation type="submission" date="2014-11" db="EMBL/GenBank/DDBJ databases">
        <authorList>
            <person name="Amaro Gonzalez C."/>
        </authorList>
    </citation>
    <scope>NUCLEOTIDE SEQUENCE</scope>
</reference>
<organism evidence="1">
    <name type="scientific">Anguilla anguilla</name>
    <name type="common">European freshwater eel</name>
    <name type="synonym">Muraena anguilla</name>
    <dbReference type="NCBI Taxonomy" id="7936"/>
    <lineage>
        <taxon>Eukaryota</taxon>
        <taxon>Metazoa</taxon>
        <taxon>Chordata</taxon>
        <taxon>Craniata</taxon>
        <taxon>Vertebrata</taxon>
        <taxon>Euteleostomi</taxon>
        <taxon>Actinopterygii</taxon>
        <taxon>Neopterygii</taxon>
        <taxon>Teleostei</taxon>
        <taxon>Anguilliformes</taxon>
        <taxon>Anguillidae</taxon>
        <taxon>Anguilla</taxon>
    </lineage>
</organism>
<sequence length="29" mass="3414">MGVWLNQLNTSSRLTLKVRSQICDWNVHN</sequence>
<accession>A0A0E9V2B3</accession>
<dbReference type="EMBL" id="GBXM01036441">
    <property type="protein sequence ID" value="JAH72136.1"/>
    <property type="molecule type" value="Transcribed_RNA"/>
</dbReference>
<reference evidence="1" key="2">
    <citation type="journal article" date="2015" name="Fish Shellfish Immunol.">
        <title>Early steps in the European eel (Anguilla anguilla)-Vibrio vulnificus interaction in the gills: Role of the RtxA13 toxin.</title>
        <authorList>
            <person name="Callol A."/>
            <person name="Pajuelo D."/>
            <person name="Ebbesson L."/>
            <person name="Teles M."/>
            <person name="MacKenzie S."/>
            <person name="Amaro C."/>
        </authorList>
    </citation>
    <scope>NUCLEOTIDE SEQUENCE</scope>
</reference>
<name>A0A0E9V2B3_ANGAN</name>
<evidence type="ECO:0000313" key="1">
    <source>
        <dbReference type="EMBL" id="JAH72136.1"/>
    </source>
</evidence>
<dbReference type="AlphaFoldDB" id="A0A0E9V2B3"/>